<dbReference type="EMBL" id="GEEE01007909">
    <property type="protein sequence ID" value="JAP55316.1"/>
    <property type="molecule type" value="Transcribed_RNA"/>
</dbReference>
<feature type="non-terminal residue" evidence="1">
    <location>
        <position position="1"/>
    </location>
</feature>
<protein>
    <submittedName>
        <fullName evidence="1">Dynein light chain</fullName>
    </submittedName>
</protein>
<gene>
    <name evidence="1" type="primary">DYL1</name>
    <name evidence="1" type="ORF">TR108443</name>
</gene>
<dbReference type="InterPro" id="IPR037177">
    <property type="entry name" value="DLC_sf"/>
</dbReference>
<dbReference type="Pfam" id="PF01221">
    <property type="entry name" value="Dynein_light"/>
    <property type="match status" value="1"/>
</dbReference>
<dbReference type="SUPFAM" id="SSF54648">
    <property type="entry name" value="DLC"/>
    <property type="match status" value="1"/>
</dbReference>
<organism evidence="1">
    <name type="scientific">Schistocephalus solidus</name>
    <name type="common">Tapeworm</name>
    <dbReference type="NCBI Taxonomy" id="70667"/>
    <lineage>
        <taxon>Eukaryota</taxon>
        <taxon>Metazoa</taxon>
        <taxon>Spiralia</taxon>
        <taxon>Lophotrochozoa</taxon>
        <taxon>Platyhelminthes</taxon>
        <taxon>Cestoda</taxon>
        <taxon>Eucestoda</taxon>
        <taxon>Diphyllobothriidea</taxon>
        <taxon>Diphyllobothriidae</taxon>
        <taxon>Schistocephalus</taxon>
    </lineage>
</organism>
<reference evidence="1" key="1">
    <citation type="submission" date="2016-01" db="EMBL/GenBank/DDBJ databases">
        <title>Reference transcriptome for the parasite Schistocephalus solidus: insights into the molecular evolution of parasitism.</title>
        <authorList>
            <person name="Hebert F.O."/>
            <person name="Grambauer S."/>
            <person name="Barber I."/>
            <person name="Landry C.R."/>
            <person name="Aubin-Horth N."/>
        </authorList>
    </citation>
    <scope>NUCLEOTIDE SEQUENCE</scope>
</reference>
<dbReference type="Gene3D" id="3.30.740.10">
    <property type="entry name" value="Protein Inhibitor Of Neuronal Nitric Oxide Synthase"/>
    <property type="match status" value="1"/>
</dbReference>
<dbReference type="InterPro" id="IPR001372">
    <property type="entry name" value="Dynein_light_chain_typ-1/2"/>
</dbReference>
<dbReference type="SMART" id="SM01375">
    <property type="entry name" value="Dynein_light"/>
    <property type="match status" value="1"/>
</dbReference>
<dbReference type="GO" id="GO:0030286">
    <property type="term" value="C:dynein complex"/>
    <property type="evidence" value="ECO:0007669"/>
    <property type="project" value="InterPro"/>
</dbReference>
<dbReference type="GO" id="GO:0007017">
    <property type="term" value="P:microtubule-based process"/>
    <property type="evidence" value="ECO:0007669"/>
    <property type="project" value="InterPro"/>
</dbReference>
<sequence>LTFNCPMRSLLASECSNWRSFQCMTLVHKGRVRASSVFTAMLLAQQDRRPTEQFRRRDVIKDSDMDRSTQEKMVNLICSEIEKGVTLSELTSTVKRTLEREYGTNWQCCAGSGFSCNITYDPGNYMYLKHNGISVIAFRTGSNCVMEASEKLKR</sequence>
<evidence type="ECO:0000313" key="1">
    <source>
        <dbReference type="EMBL" id="JAP40226.1"/>
    </source>
</evidence>
<accession>A0A0X3NZC3</accession>
<proteinExistence type="predicted"/>
<dbReference type="EMBL" id="GEEE01022999">
    <property type="protein sequence ID" value="JAP40226.1"/>
    <property type="molecule type" value="Transcribed_RNA"/>
</dbReference>
<name>A0A0X3NZC3_SCHSO</name>
<dbReference type="CDD" id="cd21450">
    <property type="entry name" value="DLC-like_DYNLL1-like"/>
    <property type="match status" value="1"/>
</dbReference>
<dbReference type="AlphaFoldDB" id="A0A0X3NZC3"/>